<sequence length="124" mass="13411">MTSYDNALESRQFVGVQGGALGDLWGVTNLFTYNPEGTSLQRVGLHIPKYTDLEAHSLVLLQKAKLAFEEEKIAENLAPIIGSQAIKAVKIDTSYGDGIIDVKQKGTENGGEVSVVCAYHHSYA</sequence>
<keyword evidence="2" id="KW-1185">Reference proteome</keyword>
<evidence type="ECO:0000313" key="2">
    <source>
        <dbReference type="Proteomes" id="UP001243375"/>
    </source>
</evidence>
<dbReference type="Proteomes" id="UP001243375">
    <property type="component" value="Unassembled WGS sequence"/>
</dbReference>
<reference evidence="1" key="1">
    <citation type="submission" date="2023-04" db="EMBL/GenBank/DDBJ databases">
        <title>Draft Genome sequencing of Naganishia species isolated from polar environments using Oxford Nanopore Technology.</title>
        <authorList>
            <person name="Leo P."/>
            <person name="Venkateswaran K."/>
        </authorList>
    </citation>
    <scope>NUCLEOTIDE SEQUENCE</scope>
    <source>
        <strain evidence="1">MNA-CCFEE 5425</strain>
    </source>
</reference>
<name>A0ACC2XB41_9TREE</name>
<proteinExistence type="predicted"/>
<organism evidence="1 2">
    <name type="scientific">Naganishia vaughanmartiniae</name>
    <dbReference type="NCBI Taxonomy" id="1424756"/>
    <lineage>
        <taxon>Eukaryota</taxon>
        <taxon>Fungi</taxon>
        <taxon>Dikarya</taxon>
        <taxon>Basidiomycota</taxon>
        <taxon>Agaricomycotina</taxon>
        <taxon>Tremellomycetes</taxon>
        <taxon>Filobasidiales</taxon>
        <taxon>Filobasidiaceae</taxon>
        <taxon>Naganishia</taxon>
    </lineage>
</organism>
<evidence type="ECO:0000313" key="1">
    <source>
        <dbReference type="EMBL" id="KAJ9120584.1"/>
    </source>
</evidence>
<comment type="caution">
    <text evidence="1">The sequence shown here is derived from an EMBL/GenBank/DDBJ whole genome shotgun (WGS) entry which is preliminary data.</text>
</comment>
<gene>
    <name evidence="1" type="ORF">QFC22_002513</name>
</gene>
<dbReference type="EMBL" id="JASBWU010000006">
    <property type="protein sequence ID" value="KAJ9120584.1"/>
    <property type="molecule type" value="Genomic_DNA"/>
</dbReference>
<accession>A0ACC2XB41</accession>
<protein>
    <submittedName>
        <fullName evidence="1">Uncharacterized protein</fullName>
    </submittedName>
</protein>